<name>A0ABT1WYI2_9PROT</name>
<keyword evidence="3" id="KW-1185">Reference proteome</keyword>
<evidence type="ECO:0000313" key="3">
    <source>
        <dbReference type="Proteomes" id="UP001524642"/>
    </source>
</evidence>
<reference evidence="2 3" key="1">
    <citation type="submission" date="2022-06" db="EMBL/GenBank/DDBJ databases">
        <title>Roseomonas CN29.</title>
        <authorList>
            <person name="Cheng Y."/>
            <person name="He X."/>
        </authorList>
    </citation>
    <scope>NUCLEOTIDE SEQUENCE [LARGE SCALE GENOMIC DNA]</scope>
    <source>
        <strain evidence="2 3">CN29</strain>
    </source>
</reference>
<dbReference type="InterPro" id="IPR057572">
    <property type="entry name" value="NonGDSL"/>
</dbReference>
<dbReference type="Gene3D" id="3.40.50.1110">
    <property type="entry name" value="SGNH hydrolase"/>
    <property type="match status" value="1"/>
</dbReference>
<comment type="caution">
    <text evidence="2">The sequence shown here is derived from an EMBL/GenBank/DDBJ whole genome shotgun (WGS) entry which is preliminary data.</text>
</comment>
<dbReference type="InterPro" id="IPR036514">
    <property type="entry name" value="SGNH_hydro_sf"/>
</dbReference>
<evidence type="ECO:0000313" key="2">
    <source>
        <dbReference type="EMBL" id="MCR0980903.1"/>
    </source>
</evidence>
<sequence length="249" mass="25973">MRTMRRRAARFAPALLLLLLLAAGARAAPCGAPDELIEPVPLPAAAAAISAGTLPVLVVGSASVSGPGGSGAESAYPARLETLLSAAFPRARVEVVVRGARSMVAADHLALIREALAGGRRALVLWQAGTVETVRGTDVAELTDAIQAGAERIEESGGDLILLDPQWSRFLRANADVESYRDAMRAAAAATGAGLFSRYALMNAWAEAGTVDVERAPQGLKVVEVDKLNRCLAEGLAEMIERGVAEARR</sequence>
<dbReference type="EMBL" id="JANJOU010000001">
    <property type="protein sequence ID" value="MCR0980903.1"/>
    <property type="molecule type" value="Genomic_DNA"/>
</dbReference>
<feature type="chain" id="PRO_5047293576" description="SGNH/GDSL hydrolase family protein" evidence="1">
    <location>
        <begin position="28"/>
        <end position="249"/>
    </location>
</feature>
<dbReference type="Pfam" id="PF25182">
    <property type="entry name" value="NonGDSL"/>
    <property type="match status" value="1"/>
</dbReference>
<dbReference type="RefSeq" id="WP_257714566.1">
    <property type="nucleotide sequence ID" value="NZ_JANJOU010000001.1"/>
</dbReference>
<feature type="signal peptide" evidence="1">
    <location>
        <begin position="1"/>
        <end position="27"/>
    </location>
</feature>
<protein>
    <recommendedName>
        <fullName evidence="4">SGNH/GDSL hydrolase family protein</fullName>
    </recommendedName>
</protein>
<keyword evidence="1" id="KW-0732">Signal</keyword>
<gene>
    <name evidence="2" type="ORF">NRP21_02440</name>
</gene>
<organism evidence="2 3">
    <name type="scientific">Roseomonas populi</name>
    <dbReference type="NCBI Taxonomy" id="3121582"/>
    <lineage>
        <taxon>Bacteria</taxon>
        <taxon>Pseudomonadati</taxon>
        <taxon>Pseudomonadota</taxon>
        <taxon>Alphaproteobacteria</taxon>
        <taxon>Acetobacterales</taxon>
        <taxon>Roseomonadaceae</taxon>
        <taxon>Roseomonas</taxon>
    </lineage>
</organism>
<dbReference type="Proteomes" id="UP001524642">
    <property type="component" value="Unassembled WGS sequence"/>
</dbReference>
<accession>A0ABT1WYI2</accession>
<evidence type="ECO:0008006" key="4">
    <source>
        <dbReference type="Google" id="ProtNLM"/>
    </source>
</evidence>
<evidence type="ECO:0000256" key="1">
    <source>
        <dbReference type="SAM" id="SignalP"/>
    </source>
</evidence>
<dbReference type="SUPFAM" id="SSF52266">
    <property type="entry name" value="SGNH hydrolase"/>
    <property type="match status" value="1"/>
</dbReference>
<proteinExistence type="predicted"/>